<comment type="caution">
    <text evidence="12">The sequence shown here is derived from an EMBL/GenBank/DDBJ whole genome shotgun (WGS) entry which is preliminary data.</text>
</comment>
<dbReference type="EMBL" id="JADILY010000081">
    <property type="protein sequence ID" value="MBO8481680.1"/>
    <property type="molecule type" value="Genomic_DNA"/>
</dbReference>
<feature type="binding site" evidence="10">
    <location>
        <position position="6"/>
    </location>
    <ligand>
        <name>Mg(2+)</name>
        <dbReference type="ChEBI" id="CHEBI:18420"/>
        <label>2</label>
    </ligand>
</feature>
<comment type="cofactor">
    <cofactor evidence="10">
        <name>Mg(2+)</name>
        <dbReference type="ChEBI" id="CHEBI:18420"/>
    </cofactor>
    <text evidence="10">Binds 1 Mg(2+) ion per subunit. May bind a second metal ion at a regulatory site, or after substrate binding.</text>
</comment>
<keyword evidence="8 10" id="KW-0378">Hydrolase</keyword>
<dbReference type="InterPro" id="IPR012337">
    <property type="entry name" value="RNaseH-like_sf"/>
</dbReference>
<keyword evidence="6 10" id="KW-0479">Metal-binding</keyword>
<evidence type="ECO:0000256" key="2">
    <source>
        <dbReference type="ARBA" id="ARBA00005300"/>
    </source>
</evidence>
<dbReference type="CDD" id="cd09278">
    <property type="entry name" value="RNase_HI_prokaryote_like"/>
    <property type="match status" value="1"/>
</dbReference>
<dbReference type="PANTHER" id="PTHR10642">
    <property type="entry name" value="RIBONUCLEASE H1"/>
    <property type="match status" value="1"/>
</dbReference>
<dbReference type="Proteomes" id="UP000823772">
    <property type="component" value="Unassembled WGS sequence"/>
</dbReference>
<dbReference type="HAMAP" id="MF_00042">
    <property type="entry name" value="RNase_H"/>
    <property type="match status" value="1"/>
</dbReference>
<dbReference type="InterPro" id="IPR022892">
    <property type="entry name" value="RNaseHI"/>
</dbReference>
<gene>
    <name evidence="10 12" type="primary">rnhA</name>
    <name evidence="12" type="ORF">IAC87_03935</name>
</gene>
<sequence length="147" mass="16350">MYLYTDGACSGNPGPGGYAAILRYGGYEKEFSGGFRRTTNNRMELLAVIVGLEAIRWESADVEIFSDSSYVVNAVTKGWIEKWVLSGFSKKKNEDLWRRYLAVASRHRVVFHWIKGHAGHPENERCDALAVKAASADGLPEDTGYAE</sequence>
<dbReference type="SUPFAM" id="SSF53098">
    <property type="entry name" value="Ribonuclease H-like"/>
    <property type="match status" value="1"/>
</dbReference>
<evidence type="ECO:0000259" key="11">
    <source>
        <dbReference type="PROSITE" id="PS50879"/>
    </source>
</evidence>
<comment type="similarity">
    <text evidence="2 10">Belongs to the RNase H family.</text>
</comment>
<evidence type="ECO:0000256" key="4">
    <source>
        <dbReference type="ARBA" id="ARBA00012180"/>
    </source>
</evidence>
<evidence type="ECO:0000256" key="5">
    <source>
        <dbReference type="ARBA" id="ARBA00022722"/>
    </source>
</evidence>
<dbReference type="InterPro" id="IPR050092">
    <property type="entry name" value="RNase_H"/>
</dbReference>
<dbReference type="GO" id="GO:0003676">
    <property type="term" value="F:nucleic acid binding"/>
    <property type="evidence" value="ECO:0007669"/>
    <property type="project" value="InterPro"/>
</dbReference>
<evidence type="ECO:0000256" key="3">
    <source>
        <dbReference type="ARBA" id="ARBA00011245"/>
    </source>
</evidence>
<feature type="binding site" evidence="10">
    <location>
        <position position="6"/>
    </location>
    <ligand>
        <name>Mg(2+)</name>
        <dbReference type="ChEBI" id="CHEBI:18420"/>
        <label>1</label>
    </ligand>
</feature>
<evidence type="ECO:0000313" key="12">
    <source>
        <dbReference type="EMBL" id="MBO8481680.1"/>
    </source>
</evidence>
<evidence type="ECO:0000256" key="8">
    <source>
        <dbReference type="ARBA" id="ARBA00022801"/>
    </source>
</evidence>
<evidence type="ECO:0000256" key="10">
    <source>
        <dbReference type="HAMAP-Rule" id="MF_00042"/>
    </source>
</evidence>
<comment type="subcellular location">
    <subcellularLocation>
        <location evidence="10">Cytoplasm</location>
    </subcellularLocation>
</comment>
<dbReference type="NCBIfam" id="NF001236">
    <property type="entry name" value="PRK00203.1"/>
    <property type="match status" value="1"/>
</dbReference>
<comment type="catalytic activity">
    <reaction evidence="1 10">
        <text>Endonucleolytic cleavage to 5'-phosphomonoester.</text>
        <dbReference type="EC" id="3.1.26.4"/>
    </reaction>
</comment>
<proteinExistence type="inferred from homology"/>
<dbReference type="Pfam" id="PF00075">
    <property type="entry name" value="RNase_H"/>
    <property type="match status" value="1"/>
</dbReference>
<feature type="binding site" evidence="10">
    <location>
        <position position="127"/>
    </location>
    <ligand>
        <name>Mg(2+)</name>
        <dbReference type="ChEBI" id="CHEBI:18420"/>
        <label>2</label>
    </ligand>
</feature>
<dbReference type="Gene3D" id="3.30.420.10">
    <property type="entry name" value="Ribonuclease H-like superfamily/Ribonuclease H"/>
    <property type="match status" value="1"/>
</dbReference>
<dbReference type="GO" id="GO:0000287">
    <property type="term" value="F:magnesium ion binding"/>
    <property type="evidence" value="ECO:0007669"/>
    <property type="project" value="UniProtKB-UniRule"/>
</dbReference>
<dbReference type="PANTHER" id="PTHR10642:SF26">
    <property type="entry name" value="RIBONUCLEASE H1"/>
    <property type="match status" value="1"/>
</dbReference>
<dbReference type="GO" id="GO:0004523">
    <property type="term" value="F:RNA-DNA hybrid ribonuclease activity"/>
    <property type="evidence" value="ECO:0007669"/>
    <property type="project" value="UniProtKB-UniRule"/>
</dbReference>
<keyword evidence="9 10" id="KW-0460">Magnesium</keyword>
<evidence type="ECO:0000256" key="7">
    <source>
        <dbReference type="ARBA" id="ARBA00022759"/>
    </source>
</evidence>
<evidence type="ECO:0000256" key="6">
    <source>
        <dbReference type="ARBA" id="ARBA00022723"/>
    </source>
</evidence>
<accession>A0A9D9IZY1</accession>
<dbReference type="EC" id="3.1.26.4" evidence="4 10"/>
<feature type="domain" description="RNase H type-1" evidence="11">
    <location>
        <begin position="1"/>
        <end position="135"/>
    </location>
</feature>
<feature type="binding site" evidence="10">
    <location>
        <position position="44"/>
    </location>
    <ligand>
        <name>Mg(2+)</name>
        <dbReference type="ChEBI" id="CHEBI:18420"/>
        <label>1</label>
    </ligand>
</feature>
<name>A0A9D9IZY1_9BACT</name>
<dbReference type="GO" id="GO:0043137">
    <property type="term" value="P:DNA replication, removal of RNA primer"/>
    <property type="evidence" value="ECO:0007669"/>
    <property type="project" value="TreeGrafter"/>
</dbReference>
<evidence type="ECO:0000256" key="9">
    <source>
        <dbReference type="ARBA" id="ARBA00022842"/>
    </source>
</evidence>
<dbReference type="InterPro" id="IPR036397">
    <property type="entry name" value="RNaseH_sf"/>
</dbReference>
<dbReference type="InterPro" id="IPR002156">
    <property type="entry name" value="RNaseH_domain"/>
</dbReference>
<reference evidence="12" key="1">
    <citation type="submission" date="2020-10" db="EMBL/GenBank/DDBJ databases">
        <authorList>
            <person name="Gilroy R."/>
        </authorList>
    </citation>
    <scope>NUCLEOTIDE SEQUENCE</scope>
    <source>
        <strain evidence="12">B3-2255</strain>
    </source>
</reference>
<protein>
    <recommendedName>
        <fullName evidence="4 10">Ribonuclease H</fullName>
        <shortName evidence="10">RNase H</shortName>
        <ecNumber evidence="4 10">3.1.26.4</ecNumber>
    </recommendedName>
</protein>
<dbReference type="AlphaFoldDB" id="A0A9D9IZY1"/>
<evidence type="ECO:0000256" key="1">
    <source>
        <dbReference type="ARBA" id="ARBA00000077"/>
    </source>
</evidence>
<feature type="binding site" evidence="10">
    <location>
        <position position="67"/>
    </location>
    <ligand>
        <name>Mg(2+)</name>
        <dbReference type="ChEBI" id="CHEBI:18420"/>
        <label>1</label>
    </ligand>
</feature>
<evidence type="ECO:0000313" key="13">
    <source>
        <dbReference type="Proteomes" id="UP000823772"/>
    </source>
</evidence>
<comment type="function">
    <text evidence="10">Endonuclease that specifically degrades the RNA of RNA-DNA hybrids.</text>
</comment>
<keyword evidence="5 10" id="KW-0540">Nuclease</keyword>
<comment type="subunit">
    <text evidence="3 10">Monomer.</text>
</comment>
<organism evidence="12 13">
    <name type="scientific">Candidatus Merdivivens faecigallinarum</name>
    <dbReference type="NCBI Taxonomy" id="2840871"/>
    <lineage>
        <taxon>Bacteria</taxon>
        <taxon>Pseudomonadati</taxon>
        <taxon>Bacteroidota</taxon>
        <taxon>Bacteroidia</taxon>
        <taxon>Bacteroidales</taxon>
        <taxon>Muribaculaceae</taxon>
        <taxon>Muribaculaceae incertae sedis</taxon>
        <taxon>Candidatus Merdivivens</taxon>
    </lineage>
</organism>
<dbReference type="GO" id="GO:0005737">
    <property type="term" value="C:cytoplasm"/>
    <property type="evidence" value="ECO:0007669"/>
    <property type="project" value="UniProtKB-SubCell"/>
</dbReference>
<reference evidence="12" key="2">
    <citation type="journal article" date="2021" name="PeerJ">
        <title>Extensive microbial diversity within the chicken gut microbiome revealed by metagenomics and culture.</title>
        <authorList>
            <person name="Gilroy R."/>
            <person name="Ravi A."/>
            <person name="Getino M."/>
            <person name="Pursley I."/>
            <person name="Horton D.L."/>
            <person name="Alikhan N.F."/>
            <person name="Baker D."/>
            <person name="Gharbi K."/>
            <person name="Hall N."/>
            <person name="Watson M."/>
            <person name="Adriaenssens E.M."/>
            <person name="Foster-Nyarko E."/>
            <person name="Jarju S."/>
            <person name="Secka A."/>
            <person name="Antonio M."/>
            <person name="Oren A."/>
            <person name="Chaudhuri R.R."/>
            <person name="La Ragione R."/>
            <person name="Hildebrand F."/>
            <person name="Pallen M.J."/>
        </authorList>
    </citation>
    <scope>NUCLEOTIDE SEQUENCE</scope>
    <source>
        <strain evidence="12">B3-2255</strain>
    </source>
</reference>
<keyword evidence="10" id="KW-0963">Cytoplasm</keyword>
<dbReference type="PROSITE" id="PS50879">
    <property type="entry name" value="RNASE_H_1"/>
    <property type="match status" value="1"/>
</dbReference>
<keyword evidence="7 10" id="KW-0255">Endonuclease</keyword>